<reference evidence="12 13" key="2">
    <citation type="journal article" date="2018" name="Elife">
        <title>Firefly genomes illuminate parallel origins of bioluminescence in beetles.</title>
        <authorList>
            <person name="Fallon T.R."/>
            <person name="Lower S.E."/>
            <person name="Chang C.H."/>
            <person name="Bessho-Uehara M."/>
            <person name="Martin G.J."/>
            <person name="Bewick A.J."/>
            <person name="Behringer M."/>
            <person name="Debat H.J."/>
            <person name="Wong I."/>
            <person name="Day J.C."/>
            <person name="Suvorov A."/>
            <person name="Silva C.J."/>
            <person name="Stanger-Hall K.F."/>
            <person name="Hall D.W."/>
            <person name="Schmitz R.J."/>
            <person name="Nelson D.R."/>
            <person name="Lewis S.M."/>
            <person name="Shigenobu S."/>
            <person name="Bybee S.M."/>
            <person name="Larracuente A.M."/>
            <person name="Oba Y."/>
            <person name="Weng J.K."/>
        </authorList>
    </citation>
    <scope>NUCLEOTIDE SEQUENCE [LARGE SCALE GENOMIC DNA]</scope>
    <source>
        <strain evidence="12">1611_PpyrPB1</strain>
        <tissue evidence="12">Whole body</tissue>
    </source>
</reference>
<dbReference type="GO" id="GO:0005730">
    <property type="term" value="C:nucleolus"/>
    <property type="evidence" value="ECO:0007669"/>
    <property type="project" value="UniProtKB-SubCell"/>
</dbReference>
<evidence type="ECO:0000313" key="12">
    <source>
        <dbReference type="EMBL" id="KAB0797055.1"/>
    </source>
</evidence>
<proteinExistence type="inferred from homology"/>
<feature type="domain" description="USP" evidence="10">
    <location>
        <begin position="115"/>
        <end position="419"/>
    </location>
</feature>
<dbReference type="InterPro" id="IPR001394">
    <property type="entry name" value="Peptidase_C19_UCH"/>
</dbReference>
<keyword evidence="7 8" id="KW-0788">Thiol protease</keyword>
<dbReference type="PROSITE" id="PS00972">
    <property type="entry name" value="USP_1"/>
    <property type="match status" value="1"/>
</dbReference>
<evidence type="ECO:0000313" key="13">
    <source>
        <dbReference type="Proteomes" id="UP000327044"/>
    </source>
</evidence>
<dbReference type="InterPro" id="IPR038765">
    <property type="entry name" value="Papain-like_cys_pep_sf"/>
</dbReference>
<evidence type="ECO:0000256" key="2">
    <source>
        <dbReference type="ARBA" id="ARBA00004604"/>
    </source>
</evidence>
<evidence type="ECO:0000256" key="3">
    <source>
        <dbReference type="ARBA" id="ARBA00009085"/>
    </source>
</evidence>
<dbReference type="PROSITE" id="PS00973">
    <property type="entry name" value="USP_2"/>
    <property type="match status" value="1"/>
</dbReference>
<reference evidence="11" key="1">
    <citation type="journal article" date="2016" name="Sci. Rep.">
        <title>Molecular characterization of firefly nuptial gifts: a multi-omics approach sheds light on postcopulatory sexual selection.</title>
        <authorList>
            <person name="Al-Wathiqui N."/>
            <person name="Fallon T.R."/>
            <person name="South A."/>
            <person name="Weng J.K."/>
            <person name="Lewis S.M."/>
        </authorList>
    </citation>
    <scope>NUCLEOTIDE SEQUENCE</scope>
</reference>
<feature type="region of interest" description="Disordered" evidence="9">
    <location>
        <begin position="468"/>
        <end position="617"/>
    </location>
</feature>
<evidence type="ECO:0000256" key="9">
    <source>
        <dbReference type="SAM" id="MobiDB-lite"/>
    </source>
</evidence>
<dbReference type="GO" id="GO:0005829">
    <property type="term" value="C:cytosol"/>
    <property type="evidence" value="ECO:0007669"/>
    <property type="project" value="TreeGrafter"/>
</dbReference>
<feature type="compositionally biased region" description="Polar residues" evidence="9">
    <location>
        <begin position="543"/>
        <end position="554"/>
    </location>
</feature>
<reference evidence="12" key="3">
    <citation type="submission" date="2019-08" db="EMBL/GenBank/DDBJ databases">
        <authorList>
            <consortium name="Photinus pyralis genome working group"/>
            <person name="Fallon T.R."/>
            <person name="Sander Lower S.E."/>
            <person name="Weng J.-K."/>
        </authorList>
    </citation>
    <scope>NUCLEOTIDE SEQUENCE</scope>
    <source>
        <strain evidence="12">1611_PpyrPB1</strain>
        <tissue evidence="12">Whole body</tissue>
    </source>
</reference>
<dbReference type="InterPro" id="IPR018200">
    <property type="entry name" value="USP_CS"/>
</dbReference>
<feature type="compositionally biased region" description="Polar residues" evidence="9">
    <location>
        <begin position="505"/>
        <end position="521"/>
    </location>
</feature>
<dbReference type="FunCoup" id="A0A1Y1KWM0">
    <property type="interactions" value="415"/>
</dbReference>
<comment type="subcellular location">
    <subcellularLocation>
        <location evidence="2">Nucleus</location>
        <location evidence="2">Nucleolus</location>
    </subcellularLocation>
</comment>
<feature type="region of interest" description="Disordered" evidence="9">
    <location>
        <begin position="441"/>
        <end position="460"/>
    </location>
</feature>
<comment type="catalytic activity">
    <reaction evidence="1 8">
        <text>Thiol-dependent hydrolysis of ester, thioester, amide, peptide and isopeptide bonds formed by the C-terminal Gly of ubiquitin (a 76-residue protein attached to proteins as an intracellular targeting signal).</text>
        <dbReference type="EC" id="3.4.19.12"/>
    </reaction>
</comment>
<dbReference type="GO" id="GO:0004843">
    <property type="term" value="F:cysteine-type deubiquitinase activity"/>
    <property type="evidence" value="ECO:0007669"/>
    <property type="project" value="UniProtKB-UniRule"/>
</dbReference>
<dbReference type="PANTHER" id="PTHR24006:SF758">
    <property type="entry name" value="UBIQUITIN CARBOXYL-TERMINAL HYDROLASE 36"/>
    <property type="match status" value="1"/>
</dbReference>
<comment type="similarity">
    <text evidence="3 8">Belongs to the peptidase C19 family.</text>
</comment>
<dbReference type="PROSITE" id="PS50235">
    <property type="entry name" value="USP_3"/>
    <property type="match status" value="1"/>
</dbReference>
<keyword evidence="13" id="KW-1185">Reference proteome</keyword>
<dbReference type="PANTHER" id="PTHR24006">
    <property type="entry name" value="UBIQUITIN CARBOXYL-TERMINAL HYDROLASE"/>
    <property type="match status" value="1"/>
</dbReference>
<dbReference type="Pfam" id="PF00443">
    <property type="entry name" value="UCH"/>
    <property type="match status" value="1"/>
</dbReference>
<dbReference type="OrthoDB" id="420187at2759"/>
<organism evidence="11">
    <name type="scientific">Photinus pyralis</name>
    <name type="common">Common eastern firefly</name>
    <name type="synonym">Lampyris pyralis</name>
    <dbReference type="NCBI Taxonomy" id="7054"/>
    <lineage>
        <taxon>Eukaryota</taxon>
        <taxon>Metazoa</taxon>
        <taxon>Ecdysozoa</taxon>
        <taxon>Arthropoda</taxon>
        <taxon>Hexapoda</taxon>
        <taxon>Insecta</taxon>
        <taxon>Pterygota</taxon>
        <taxon>Neoptera</taxon>
        <taxon>Endopterygota</taxon>
        <taxon>Coleoptera</taxon>
        <taxon>Polyphaga</taxon>
        <taxon>Elateriformia</taxon>
        <taxon>Elateroidea</taxon>
        <taxon>Lampyridae</taxon>
        <taxon>Lampyrinae</taxon>
        <taxon>Photinus</taxon>
    </lineage>
</organism>
<keyword evidence="4 8" id="KW-0645">Protease</keyword>
<accession>A0A1Y1KWM0</accession>
<dbReference type="SUPFAM" id="SSF54001">
    <property type="entry name" value="Cysteine proteinases"/>
    <property type="match status" value="1"/>
</dbReference>
<dbReference type="EC" id="3.4.19.12" evidence="8"/>
<sequence>MPASTLDPVNAALRTALSKSACSSTLDSQLAGSTKKALLSNIEFEAAGSYQSCVLDKLKSKYIVLKASETTENSTKSKKSETVPADDGFVLAKQELYPLKSVQLGWNNADWSVGAGMVNMGNTCYLNSILQALFHVPALVNWLISEKQHSTECEDTGGSICIICAMRKTLQDSQQRNINTIRPYLIYNKLRILCRHLIPGRQEDAHEFLRYLVEAMEKAYLSRFKNSSEFDSRTKETTPLNQILGGYLRSAVRCLECGNVSTTFQHFQDVLLDIRKAQTLDEALELYFSREKLDDDSYHCESCQKKVPAWKQFSLERAPMVLCIQLKRFSINSKISKQVHFRQRLDMTKYVRRRPTGPLIYKLVALVTHMGISVNCGHYTAIAQGPSGNFYQFDDSIVKPISNQAVFGTSAYIMLYELENSPFSPKNSKLLSPISTITQTQEEVTTTSSNGNLKVYGPVLPPNKFQKQVTTAQNGVTSTLNGNSEQPEKSPQTHSPKTDKENKPLASSSASSPNVKITGNENKCPKAPLALKTDGNNLKLAVSSPNVTSTTGESCRSPEKSVTKTKLVPYDMDDSSNNSEESHPNTSKVPSVNSPDWKVSSSNDGAPEPSTEGNTWDKKVSNTVNELYQMSHNGYGFPVKTWNGTRSHLDKEVGNERREARKRSMAESEPCRTKHLKLNSNNTHNGNYNPLQEYHNSKNWTLGNGRYRTFYNLHKRHRNDHRMYHHKNFHKNHRFRR</sequence>
<evidence type="ECO:0000256" key="1">
    <source>
        <dbReference type="ARBA" id="ARBA00000707"/>
    </source>
</evidence>
<dbReference type="AlphaFoldDB" id="A0A1Y1KWM0"/>
<evidence type="ECO:0000256" key="6">
    <source>
        <dbReference type="ARBA" id="ARBA00022801"/>
    </source>
</evidence>
<dbReference type="EMBL" id="VVIM01000007">
    <property type="protein sequence ID" value="KAB0797055.1"/>
    <property type="molecule type" value="Genomic_DNA"/>
</dbReference>
<dbReference type="FunFam" id="3.90.70.10:FF:000119">
    <property type="entry name" value="Ubiquitin specific peptidase 36"/>
    <property type="match status" value="1"/>
</dbReference>
<dbReference type="Proteomes" id="UP000327044">
    <property type="component" value="Unassembled WGS sequence"/>
</dbReference>
<dbReference type="InterPro" id="IPR050164">
    <property type="entry name" value="Peptidase_C19"/>
</dbReference>
<protein>
    <recommendedName>
        <fullName evidence="8">Ubiquitin carboxyl-terminal hydrolase</fullName>
        <ecNumber evidence="8">3.4.19.12</ecNumber>
    </recommendedName>
</protein>
<dbReference type="InParanoid" id="A0A1Y1KWM0"/>
<evidence type="ECO:0000256" key="7">
    <source>
        <dbReference type="ARBA" id="ARBA00022807"/>
    </source>
</evidence>
<dbReference type="GO" id="GO:0016579">
    <property type="term" value="P:protein deubiquitination"/>
    <property type="evidence" value="ECO:0007669"/>
    <property type="project" value="InterPro"/>
</dbReference>
<evidence type="ECO:0000256" key="4">
    <source>
        <dbReference type="ARBA" id="ARBA00022670"/>
    </source>
</evidence>
<evidence type="ECO:0000313" key="11">
    <source>
        <dbReference type="EMBL" id="JAV65764.1"/>
    </source>
</evidence>
<gene>
    <name evidence="12" type="ORF">PPYR_11116</name>
</gene>
<dbReference type="GO" id="GO:0006508">
    <property type="term" value="P:proteolysis"/>
    <property type="evidence" value="ECO:0007669"/>
    <property type="project" value="UniProtKB-KW"/>
</dbReference>
<evidence type="ECO:0000259" key="10">
    <source>
        <dbReference type="PROSITE" id="PS50235"/>
    </source>
</evidence>
<dbReference type="Gene3D" id="3.90.70.10">
    <property type="entry name" value="Cysteine proteinases"/>
    <property type="match status" value="1"/>
</dbReference>
<dbReference type="GO" id="GO:0042981">
    <property type="term" value="P:regulation of apoptotic process"/>
    <property type="evidence" value="ECO:0007669"/>
    <property type="project" value="TreeGrafter"/>
</dbReference>
<feature type="compositionally biased region" description="Polar residues" evidence="9">
    <location>
        <begin position="584"/>
        <end position="604"/>
    </location>
</feature>
<dbReference type="EMBL" id="GEZM01071492">
    <property type="protein sequence ID" value="JAV65764.1"/>
    <property type="molecule type" value="Transcribed_RNA"/>
</dbReference>
<feature type="compositionally biased region" description="Polar residues" evidence="9">
    <location>
        <begin position="468"/>
        <end position="495"/>
    </location>
</feature>
<name>A0A1Y1KWM0_PHOPY</name>
<dbReference type="InterPro" id="IPR028889">
    <property type="entry name" value="USP"/>
</dbReference>
<evidence type="ECO:0000256" key="5">
    <source>
        <dbReference type="ARBA" id="ARBA00022786"/>
    </source>
</evidence>
<keyword evidence="5 8" id="KW-0833">Ubl conjugation pathway</keyword>
<evidence type="ECO:0000256" key="8">
    <source>
        <dbReference type="RuleBase" id="RU366025"/>
    </source>
</evidence>
<keyword evidence="6 8" id="KW-0378">Hydrolase</keyword>